<organism evidence="6 7">
    <name type="scientific">Entamoeba histolytica</name>
    <dbReference type="NCBI Taxonomy" id="5759"/>
    <lineage>
        <taxon>Eukaryota</taxon>
        <taxon>Amoebozoa</taxon>
        <taxon>Evosea</taxon>
        <taxon>Archamoebae</taxon>
        <taxon>Mastigamoebida</taxon>
        <taxon>Entamoebidae</taxon>
        <taxon>Entamoeba</taxon>
    </lineage>
</organism>
<evidence type="ECO:0000256" key="5">
    <source>
        <dbReference type="ARBA" id="ARBA00022927"/>
    </source>
</evidence>
<gene>
    <name evidence="6" type="ORF">CL6EHI_060990</name>
</gene>
<dbReference type="VEuPathDB" id="AmoebaDB:EHI8A_031700"/>
<dbReference type="PANTHER" id="PTHR10527">
    <property type="entry name" value="IMPORTIN BETA"/>
    <property type="match status" value="1"/>
</dbReference>
<protein>
    <submittedName>
        <fullName evidence="6">Heat repeat domain containing protein</fullName>
    </submittedName>
</protein>
<reference evidence="6 7" key="1">
    <citation type="submission" date="2016-05" db="EMBL/GenBank/DDBJ databases">
        <title>First whole genome sequencing of Entamoeba histolytica HM1:IMSS-clone-6.</title>
        <authorList>
            <person name="Mukherjee Avik.K."/>
            <person name="Izumyama S."/>
            <person name="Nakada-Tsukui K."/>
            <person name="Nozaki T."/>
        </authorList>
    </citation>
    <scope>NUCLEOTIDE SEQUENCE [LARGE SCALE GENOMIC DNA]</scope>
    <source>
        <strain evidence="6 7">HM1:IMSS clone 6</strain>
    </source>
</reference>
<sequence>MDVSQQHLALVIQFLEQTVSLQNQTQNTQLMSVYNEIIQYNDYIPCLLQIIATPQYKPLQQIACIFLRQSISHTNMDVSTITGSILPLLVERSVRPTAANLLCSCYTKANVQYKYQLLQKLISVLNECNDVPSIQGSLATLYMILEDDIGIGTRKELEQILPLIYQAIMNKLNHPNDEIRESAMEALAVSVFNLYDSDTFIPTVIQRYNDSSAKVRLILCQIITSITNAFPDVLKKFISQVIHVLVALTNDPNESVRIHACGVWGELCSVYCNEIKQVLPSLLQLLLPHTVLTDREIGDIGNEADDCLDGDGAMTERKQIGVSLDQMSICYGNELIGLLLPFLSEQLKSTEWKYKEAAIFVFGCIICKGWNPNNQQFNQQVKTVFIQILDKMDNSPLIQYVIMWVIQRVGSNIGFILTLDEINKVYEGVIHLIKEGVPRVKYQSLSVLSVFLDLELPFIQQQHATILNLMLEHIEPPVFVGGRVIDLMSQLVDVAPELFELNSVLLKRVISQYIQYASAFPNSPQLMESVVYNLSYILPRFGDVGIPVTVSMKDFAINLLNASEGDLEMQSSCLLLLSSCLAVNPTLSEKILQMVAQSLPKYLHYLKDCMTIASYGLLGDLITYSTNEIKPIMGNVMNSLLFVLENGHPSILSNVLWSLGIIIQRYTNDMQSYFNSIYQRLLYLLQNNLSDFKLNTKRNMLICFARIGEELPDLVAPIIGNICSQLLSSVNGLSDNEALCTVILGVGRLICYNPKVCESSLNVILQIFQHSFVKYEALYEMCDAVIMTLKQTFNTPQYSVIWQNYSQ</sequence>
<dbReference type="OMA" id="AQEGAMS"/>
<dbReference type="GO" id="GO:0005737">
    <property type="term" value="C:cytoplasm"/>
    <property type="evidence" value="ECO:0007669"/>
    <property type="project" value="UniProtKB-SubCell"/>
</dbReference>
<dbReference type="FunFam" id="1.25.10.10:FF:000854">
    <property type="entry name" value="Heat repeat domain containing protein"/>
    <property type="match status" value="1"/>
</dbReference>
<dbReference type="AlphaFoldDB" id="A0A5K1UDG5"/>
<evidence type="ECO:0000256" key="1">
    <source>
        <dbReference type="ARBA" id="ARBA00004496"/>
    </source>
</evidence>
<evidence type="ECO:0000313" key="6">
    <source>
        <dbReference type="EMBL" id="GAT98396.1"/>
    </source>
</evidence>
<dbReference type="VEuPathDB" id="AmoebaDB:EHI5A_057280"/>
<dbReference type="InterPro" id="IPR011989">
    <property type="entry name" value="ARM-like"/>
</dbReference>
<evidence type="ECO:0000313" key="7">
    <source>
        <dbReference type="Proteomes" id="UP000078387"/>
    </source>
</evidence>
<keyword evidence="2" id="KW-0813">Transport</keyword>
<dbReference type="VEuPathDB" id="AmoebaDB:EHI7A_034100"/>
<keyword evidence="4" id="KW-0677">Repeat</keyword>
<dbReference type="InterPro" id="IPR016024">
    <property type="entry name" value="ARM-type_fold"/>
</dbReference>
<evidence type="ECO:0000256" key="3">
    <source>
        <dbReference type="ARBA" id="ARBA00022490"/>
    </source>
</evidence>
<proteinExistence type="predicted"/>
<dbReference type="Proteomes" id="UP000078387">
    <property type="component" value="Unassembled WGS sequence"/>
</dbReference>
<dbReference type="SUPFAM" id="SSF48371">
    <property type="entry name" value="ARM repeat"/>
    <property type="match status" value="1"/>
</dbReference>
<dbReference type="VEuPathDB" id="AmoebaDB:KM1_071870"/>
<comment type="subcellular location">
    <subcellularLocation>
        <location evidence="1">Cytoplasm</location>
    </subcellularLocation>
</comment>
<dbReference type="InterPro" id="IPR040122">
    <property type="entry name" value="Importin_beta"/>
</dbReference>
<name>A0A5K1UDG5_ENTHI</name>
<accession>A0A5K1UDG5</accession>
<dbReference type="Gene3D" id="1.25.10.10">
    <property type="entry name" value="Leucine-rich Repeat Variant"/>
    <property type="match status" value="1"/>
</dbReference>
<keyword evidence="5" id="KW-0653">Protein transport</keyword>
<dbReference type="GO" id="GO:0006606">
    <property type="term" value="P:protein import into nucleus"/>
    <property type="evidence" value="ECO:0007669"/>
    <property type="project" value="InterPro"/>
</dbReference>
<comment type="caution">
    <text evidence="6">The sequence shown here is derived from an EMBL/GenBank/DDBJ whole genome shotgun (WGS) entry which is preliminary data.</text>
</comment>
<keyword evidence="3" id="KW-0963">Cytoplasm</keyword>
<dbReference type="EMBL" id="BDEQ01000001">
    <property type="protein sequence ID" value="GAT98396.1"/>
    <property type="molecule type" value="Genomic_DNA"/>
</dbReference>
<dbReference type="Pfam" id="PF20168">
    <property type="entry name" value="PDS5"/>
    <property type="match status" value="1"/>
</dbReference>
<dbReference type="VEuPathDB" id="AmoebaDB:EHI_060990"/>
<evidence type="ECO:0000256" key="2">
    <source>
        <dbReference type="ARBA" id="ARBA00022448"/>
    </source>
</evidence>
<evidence type="ECO:0000256" key="4">
    <source>
        <dbReference type="ARBA" id="ARBA00022737"/>
    </source>
</evidence>